<feature type="non-terminal residue" evidence="2">
    <location>
        <position position="1"/>
    </location>
</feature>
<dbReference type="Gene3D" id="3.40.50.300">
    <property type="entry name" value="P-loop containing nucleotide triphosphate hydrolases"/>
    <property type="match status" value="1"/>
</dbReference>
<evidence type="ECO:0008006" key="3">
    <source>
        <dbReference type="Google" id="ProtNLM"/>
    </source>
</evidence>
<gene>
    <name evidence="2" type="ORF">As57867_010792</name>
</gene>
<feature type="region of interest" description="Disordered" evidence="1">
    <location>
        <begin position="141"/>
        <end position="178"/>
    </location>
</feature>
<dbReference type="AlphaFoldDB" id="A0A6A4YR28"/>
<dbReference type="GO" id="GO:0005743">
    <property type="term" value="C:mitochondrial inner membrane"/>
    <property type="evidence" value="ECO:0007669"/>
    <property type="project" value="TreeGrafter"/>
</dbReference>
<dbReference type="PANTHER" id="PTHR43394">
    <property type="entry name" value="ATP-DEPENDENT PERMEASE MDL1, MITOCHONDRIAL"/>
    <property type="match status" value="1"/>
</dbReference>
<dbReference type="PANTHER" id="PTHR43394:SF1">
    <property type="entry name" value="ATP-BINDING CASSETTE SUB-FAMILY B MEMBER 10, MITOCHONDRIAL"/>
    <property type="match status" value="1"/>
</dbReference>
<organism evidence="2">
    <name type="scientific">Aphanomyces stellatus</name>
    <dbReference type="NCBI Taxonomy" id="120398"/>
    <lineage>
        <taxon>Eukaryota</taxon>
        <taxon>Sar</taxon>
        <taxon>Stramenopiles</taxon>
        <taxon>Oomycota</taxon>
        <taxon>Saprolegniomycetes</taxon>
        <taxon>Saprolegniales</taxon>
        <taxon>Verrucalvaceae</taxon>
        <taxon>Aphanomyces</taxon>
    </lineage>
</organism>
<comment type="caution">
    <text evidence="2">The sequence shown here is derived from an EMBL/GenBank/DDBJ whole genome shotgun (WGS) entry which is preliminary data.</text>
</comment>
<accession>A0A6A4YR28</accession>
<sequence>CLARALVRKPTILLLDEATSALDAETEASIVETLGRLARQLRMAVVSVTHRLSTTRSADSILVMQNGRVVDRGTYHELLGRPNSPFAELMHKGTQETTRRGSESRNSLTRASFGYANPFADEVDVSSQRALEDFAEGLRVRAESNGSARSRKNSSFLSDSGLDRPTTKRLESDNYVVL</sequence>
<protein>
    <recommendedName>
        <fullName evidence="3">ABC transporter domain-containing protein</fullName>
    </recommendedName>
</protein>
<dbReference type="InterPro" id="IPR039421">
    <property type="entry name" value="Type_1_exporter"/>
</dbReference>
<dbReference type="OrthoDB" id="6500128at2759"/>
<evidence type="ECO:0000313" key="2">
    <source>
        <dbReference type="EMBL" id="KAF0698550.1"/>
    </source>
</evidence>
<proteinExistence type="predicted"/>
<dbReference type="InterPro" id="IPR027417">
    <property type="entry name" value="P-loop_NTPase"/>
</dbReference>
<dbReference type="SUPFAM" id="SSF52540">
    <property type="entry name" value="P-loop containing nucleoside triphosphate hydrolases"/>
    <property type="match status" value="1"/>
</dbReference>
<reference evidence="2" key="1">
    <citation type="submission" date="2019-06" db="EMBL/GenBank/DDBJ databases">
        <title>Genomics analysis of Aphanomyces spp. identifies a new class of oomycete effector associated with host adaptation.</title>
        <authorList>
            <person name="Gaulin E."/>
        </authorList>
    </citation>
    <scope>NUCLEOTIDE SEQUENCE</scope>
    <source>
        <strain evidence="2">CBS 578.67</strain>
    </source>
</reference>
<feature type="compositionally biased region" description="Polar residues" evidence="1">
    <location>
        <begin position="144"/>
        <end position="158"/>
    </location>
</feature>
<dbReference type="GO" id="GO:0015421">
    <property type="term" value="F:ABC-type oligopeptide transporter activity"/>
    <property type="evidence" value="ECO:0007669"/>
    <property type="project" value="TreeGrafter"/>
</dbReference>
<evidence type="ECO:0000256" key="1">
    <source>
        <dbReference type="SAM" id="MobiDB-lite"/>
    </source>
</evidence>
<dbReference type="EMBL" id="VJMH01005232">
    <property type="protein sequence ID" value="KAF0698550.1"/>
    <property type="molecule type" value="Genomic_DNA"/>
</dbReference>
<feature type="compositionally biased region" description="Basic and acidic residues" evidence="1">
    <location>
        <begin position="161"/>
        <end position="172"/>
    </location>
</feature>
<name>A0A6A4YR28_9STRA</name>
<dbReference type="GO" id="GO:0090374">
    <property type="term" value="P:oligopeptide export from mitochondrion"/>
    <property type="evidence" value="ECO:0007669"/>
    <property type="project" value="TreeGrafter"/>
</dbReference>